<name>A0A9Q3V4X4_9FLAO</name>
<sequence length="234" mass="26200">MKTKLFFLFISCSLFGQNAELFNNNWYISQITIANQTVNSPIMELPIASSLFQNNGSSGYSFVSSYYNSAGSSITFNTVTDSFTRHGTAVTLLVYNGTNAAAAQSYDQKNWEFYFNAPVGNIYNYQIMNSGSSKTLTITNATTGDKIVYNNSFLGTKESALKKKARIFPNPTSDFLIVEDVEKNLNVKIFDLSGKVLYETLSSGKELKINTTDFQKGQYILSIENFKPEFFIKK</sequence>
<dbReference type="Pfam" id="PF18962">
    <property type="entry name" value="Por_Secre_tail"/>
    <property type="match status" value="1"/>
</dbReference>
<dbReference type="NCBIfam" id="TIGR04183">
    <property type="entry name" value="Por_Secre_tail"/>
    <property type="match status" value="1"/>
</dbReference>
<dbReference type="Proteomes" id="UP001108025">
    <property type="component" value="Unassembled WGS sequence"/>
</dbReference>
<dbReference type="EMBL" id="JAJNAY010000001">
    <property type="protein sequence ID" value="MCD1117321.1"/>
    <property type="molecule type" value="Genomic_DNA"/>
</dbReference>
<protein>
    <submittedName>
        <fullName evidence="3">T9SS type A sorting domain-containing protein</fullName>
    </submittedName>
</protein>
<evidence type="ECO:0000256" key="1">
    <source>
        <dbReference type="ARBA" id="ARBA00022729"/>
    </source>
</evidence>
<organism evidence="3 4">
    <name type="scientific">Chryseobacterium turcicum</name>
    <dbReference type="NCBI Taxonomy" id="2898076"/>
    <lineage>
        <taxon>Bacteria</taxon>
        <taxon>Pseudomonadati</taxon>
        <taxon>Bacteroidota</taxon>
        <taxon>Flavobacteriia</taxon>
        <taxon>Flavobacteriales</taxon>
        <taxon>Weeksellaceae</taxon>
        <taxon>Chryseobacterium group</taxon>
        <taxon>Chryseobacterium</taxon>
    </lineage>
</organism>
<reference evidence="3" key="1">
    <citation type="submission" date="2021-11" db="EMBL/GenBank/DDBJ databases">
        <title>Description of novel Chryseobacterium species.</title>
        <authorList>
            <person name="Saticioglu I.B."/>
            <person name="Ay H."/>
            <person name="Altun S."/>
            <person name="Duman M."/>
        </authorList>
    </citation>
    <scope>NUCLEOTIDE SEQUENCE</scope>
    <source>
        <strain evidence="3">C-17</strain>
    </source>
</reference>
<dbReference type="CDD" id="cd00161">
    <property type="entry name" value="beta-trefoil_Ricin-like"/>
    <property type="match status" value="1"/>
</dbReference>
<keyword evidence="1" id="KW-0732">Signal</keyword>
<feature type="domain" description="Secretion system C-terminal sorting" evidence="2">
    <location>
        <begin position="167"/>
        <end position="227"/>
    </location>
</feature>
<gene>
    <name evidence="3" type="ORF">LO744_10655</name>
</gene>
<evidence type="ECO:0000313" key="3">
    <source>
        <dbReference type="EMBL" id="MCD1117321.1"/>
    </source>
</evidence>
<evidence type="ECO:0000313" key="4">
    <source>
        <dbReference type="Proteomes" id="UP001108025"/>
    </source>
</evidence>
<dbReference type="InterPro" id="IPR026444">
    <property type="entry name" value="Secre_tail"/>
</dbReference>
<accession>A0A9Q3V4X4</accession>
<dbReference type="AlphaFoldDB" id="A0A9Q3V4X4"/>
<evidence type="ECO:0000259" key="2">
    <source>
        <dbReference type="Pfam" id="PF18962"/>
    </source>
</evidence>
<dbReference type="RefSeq" id="WP_230669246.1">
    <property type="nucleotide sequence ID" value="NZ_JAJNAY010000001.1"/>
</dbReference>
<comment type="caution">
    <text evidence="3">The sequence shown here is derived from an EMBL/GenBank/DDBJ whole genome shotgun (WGS) entry which is preliminary data.</text>
</comment>
<keyword evidence="4" id="KW-1185">Reference proteome</keyword>
<proteinExistence type="predicted"/>